<dbReference type="Proteomes" id="UP000001364">
    <property type="component" value="Chromosome"/>
</dbReference>
<keyword evidence="3" id="KW-1185">Reference proteome</keyword>
<dbReference type="RefSeq" id="WP_024265768.1">
    <property type="nucleotide sequence ID" value="NC_011916.1"/>
</dbReference>
<evidence type="ECO:0000313" key="3">
    <source>
        <dbReference type="Proteomes" id="UP000001364"/>
    </source>
</evidence>
<dbReference type="EMBL" id="CP001340">
    <property type="protein sequence ID" value="AHI88566.1"/>
    <property type="molecule type" value="Genomic_DNA"/>
</dbReference>
<reference evidence="2 3" key="1">
    <citation type="journal article" date="2010" name="J. Bacteriol.">
        <title>The genetic basis of laboratory adaptation in Caulobacter crescentus.</title>
        <authorList>
            <person name="Marks M.E."/>
            <person name="Castro-Rojas C.M."/>
            <person name="Teiling C."/>
            <person name="Du L."/>
            <person name="Kapatral V."/>
            <person name="Walunas T.L."/>
            <person name="Crosson S."/>
        </authorList>
    </citation>
    <scope>NUCLEOTIDE SEQUENCE [LARGE SCALE GENOMIC DNA]</scope>
    <source>
        <strain evidence="3">NA1000 / CB15N</strain>
    </source>
</reference>
<dbReference type="GeneID" id="18668896"/>
<organism evidence="2 3">
    <name type="scientific">Caulobacter vibrioides (strain NA1000 / CB15N)</name>
    <name type="common">Caulobacter crescentus</name>
    <dbReference type="NCBI Taxonomy" id="565050"/>
    <lineage>
        <taxon>Bacteria</taxon>
        <taxon>Pseudomonadati</taxon>
        <taxon>Pseudomonadota</taxon>
        <taxon>Alphaproteobacteria</taxon>
        <taxon>Caulobacterales</taxon>
        <taxon>Caulobacteraceae</taxon>
        <taxon>Caulobacter</taxon>
    </lineage>
</organism>
<feature type="compositionally biased region" description="Basic and acidic residues" evidence="1">
    <location>
        <begin position="11"/>
        <end position="25"/>
    </location>
</feature>
<evidence type="ECO:0000313" key="2">
    <source>
        <dbReference type="EMBL" id="AHI88566.1"/>
    </source>
</evidence>
<dbReference type="HOGENOM" id="CLU_2895741_0_0_5"/>
<dbReference type="RefSeq" id="YP_009020535.1">
    <property type="nucleotide sequence ID" value="NC_011916.1"/>
</dbReference>
<proteinExistence type="predicted"/>
<dbReference type="AlphaFoldDB" id="A0A0H3IXR4"/>
<dbReference type="KEGG" id="ccs:CCNA_03963"/>
<gene>
    <name evidence="2" type="ordered locus">CCNA_03963</name>
</gene>
<sequence length="62" mass="6472">MATAANSLLPLREKVSPKATDEGSRRPFNRCLAAATFFNPSSDPLRGPPSPARGEGMTAIGS</sequence>
<name>A0A0H3IXR4_CAUVN</name>
<protein>
    <submittedName>
        <fullName evidence="2">Uncharacterized protein</fullName>
    </submittedName>
</protein>
<feature type="region of interest" description="Disordered" evidence="1">
    <location>
        <begin position="1"/>
        <end position="62"/>
    </location>
</feature>
<evidence type="ECO:0000256" key="1">
    <source>
        <dbReference type="SAM" id="MobiDB-lite"/>
    </source>
</evidence>
<accession>A0A0H3IXR4</accession>
<dbReference type="OrthoDB" id="8100962at2"/>